<proteinExistence type="predicted"/>
<feature type="compositionally biased region" description="Basic and acidic residues" evidence="1">
    <location>
        <begin position="189"/>
        <end position="200"/>
    </location>
</feature>
<sequence>MAGLWSGQPSCIQAVFREASARAGFQKRQRNMLRRLRANHKRNHLDFAEKSFCHRFLDLYDADSEDLPGHSSCSFNDCFLGSVNCDVPLHTLKSTSPGEVSLEDPLSANIPVLVLTAASWAPASPEASGLEVQGRTARLPGPPEDLGMAEEDWGPHDVGRHQGRARASRPPPRLGTERDRGPKLSLSKRKLELLLAEPEKNKRKKQYVA</sequence>
<dbReference type="PANTHER" id="PTHR38495">
    <property type="entry name" value="MCG11474"/>
    <property type="match status" value="1"/>
</dbReference>
<feature type="region of interest" description="Disordered" evidence="1">
    <location>
        <begin position="125"/>
        <end position="209"/>
    </location>
</feature>
<keyword evidence="2" id="KW-1185">Reference proteome</keyword>
<evidence type="ECO:0000313" key="3">
    <source>
        <dbReference type="RefSeq" id="XP_036699224.1"/>
    </source>
</evidence>
<accession>A0A8B8WPQ6</accession>
<protein>
    <submittedName>
        <fullName evidence="3">Uncharacterized protein LOC118890453</fullName>
    </submittedName>
</protein>
<evidence type="ECO:0000256" key="1">
    <source>
        <dbReference type="SAM" id="MobiDB-lite"/>
    </source>
</evidence>
<name>A0A8B8WPQ6_BALMU</name>
<gene>
    <name evidence="3" type="primary">LOC118890453</name>
</gene>
<dbReference type="Proteomes" id="UP000694857">
    <property type="component" value="Chromosome 2"/>
</dbReference>
<reference evidence="3" key="1">
    <citation type="submission" date="2025-08" db="UniProtKB">
        <authorList>
            <consortium name="RefSeq"/>
        </authorList>
    </citation>
    <scope>IDENTIFICATION</scope>
    <source>
        <tissue evidence="3">Epidermis and Blubber</tissue>
    </source>
</reference>
<evidence type="ECO:0000313" key="2">
    <source>
        <dbReference type="Proteomes" id="UP000694857"/>
    </source>
</evidence>
<dbReference type="KEGG" id="bmus:118890453"/>
<dbReference type="PANTHER" id="PTHR38495:SF1">
    <property type="entry name" value="RIKEN CDNA 1700001K19 GENE"/>
    <property type="match status" value="1"/>
</dbReference>
<dbReference type="OrthoDB" id="8960401at2759"/>
<organism evidence="2 3">
    <name type="scientific">Balaenoptera musculus</name>
    <name type="common">Blue whale</name>
    <dbReference type="NCBI Taxonomy" id="9771"/>
    <lineage>
        <taxon>Eukaryota</taxon>
        <taxon>Metazoa</taxon>
        <taxon>Chordata</taxon>
        <taxon>Craniata</taxon>
        <taxon>Vertebrata</taxon>
        <taxon>Euteleostomi</taxon>
        <taxon>Mammalia</taxon>
        <taxon>Eutheria</taxon>
        <taxon>Laurasiatheria</taxon>
        <taxon>Artiodactyla</taxon>
        <taxon>Whippomorpha</taxon>
        <taxon>Cetacea</taxon>
        <taxon>Mysticeti</taxon>
        <taxon>Balaenopteridae</taxon>
        <taxon>Balaenoptera</taxon>
    </lineage>
</organism>
<dbReference type="RefSeq" id="XP_036699224.1">
    <property type="nucleotide sequence ID" value="XM_036843329.1"/>
</dbReference>
<dbReference type="AlphaFoldDB" id="A0A8B8WPQ6"/>
<dbReference type="GeneID" id="118890453"/>